<evidence type="ECO:0000256" key="1">
    <source>
        <dbReference type="SAM" id="MobiDB-lite"/>
    </source>
</evidence>
<dbReference type="KEGG" id="fbe:FF125_16550"/>
<dbReference type="RefSeq" id="WP_138950827.1">
    <property type="nucleotide sequence ID" value="NZ_CP040749.1"/>
</dbReference>
<feature type="region of interest" description="Disordered" evidence="1">
    <location>
        <begin position="61"/>
        <end position="105"/>
    </location>
</feature>
<dbReference type="AlphaFoldDB" id="A0A5B7TXJ6"/>
<reference evidence="3 4" key="1">
    <citation type="submission" date="2019-05" db="EMBL/GenBank/DDBJ databases">
        <title>Algicella ahnfeltiae gen. nov., sp. nov., a novel marine bacterium of the family Flavobacteriaceae isolated from a red alga.</title>
        <authorList>
            <person name="Nedashkovskaya O.I."/>
            <person name="Kukhlevskiy A.D."/>
            <person name="Kim S.-G."/>
            <person name="Zhukova N.V."/>
            <person name="Mikhailov V.V."/>
        </authorList>
    </citation>
    <scope>NUCLEOTIDE SEQUENCE [LARGE SCALE GENOMIC DNA]</scope>
    <source>
        <strain evidence="3 4">10Alg115</strain>
    </source>
</reference>
<keyword evidence="2" id="KW-0472">Membrane</keyword>
<keyword evidence="2" id="KW-0812">Transmembrane</keyword>
<dbReference type="Proteomes" id="UP000306229">
    <property type="component" value="Chromosome"/>
</dbReference>
<evidence type="ECO:0000313" key="4">
    <source>
        <dbReference type="Proteomes" id="UP000306229"/>
    </source>
</evidence>
<organism evidence="3 4">
    <name type="scientific">Aureibaculum algae</name>
    <dbReference type="NCBI Taxonomy" id="2584122"/>
    <lineage>
        <taxon>Bacteria</taxon>
        <taxon>Pseudomonadati</taxon>
        <taxon>Bacteroidota</taxon>
        <taxon>Flavobacteriia</taxon>
        <taxon>Flavobacteriales</taxon>
        <taxon>Flavobacteriaceae</taxon>
        <taxon>Aureibaculum</taxon>
    </lineage>
</organism>
<name>A0A5B7TXJ6_9FLAO</name>
<accession>A0A5B7TXJ6</accession>
<keyword evidence="2" id="KW-1133">Transmembrane helix</keyword>
<proteinExistence type="predicted"/>
<protein>
    <submittedName>
        <fullName evidence="3">DUF4834 family protein</fullName>
    </submittedName>
</protein>
<gene>
    <name evidence="3" type="ORF">FF125_16550</name>
</gene>
<feature type="transmembrane region" description="Helical" evidence="2">
    <location>
        <begin position="20"/>
        <end position="45"/>
    </location>
</feature>
<dbReference type="OrthoDB" id="1123055at2"/>
<evidence type="ECO:0000256" key="2">
    <source>
        <dbReference type="SAM" id="Phobius"/>
    </source>
</evidence>
<dbReference type="EMBL" id="CP040749">
    <property type="protein sequence ID" value="QCX39971.1"/>
    <property type="molecule type" value="Genomic_DNA"/>
</dbReference>
<feature type="compositionally biased region" description="Polar residues" evidence="1">
    <location>
        <begin position="85"/>
        <end position="94"/>
    </location>
</feature>
<dbReference type="InterPro" id="IPR032272">
    <property type="entry name" value="DUF4834"/>
</dbReference>
<dbReference type="Pfam" id="PF16118">
    <property type="entry name" value="DUF4834"/>
    <property type="match status" value="1"/>
</dbReference>
<keyword evidence="4" id="KW-1185">Reference proteome</keyword>
<feature type="compositionally biased region" description="Polar residues" evidence="1">
    <location>
        <begin position="62"/>
        <end position="71"/>
    </location>
</feature>
<sequence length="105" mass="12352">MGTNLKNLLFRFYFMQEAGIMNFIRTILIILAIYYALKIIGRYVFPIFMKKMMQNVEKKFNEQQGRTTTQKQHVKEGETIIDKAPNTNAKSNNDVGEYVDYEDVE</sequence>
<evidence type="ECO:0000313" key="3">
    <source>
        <dbReference type="EMBL" id="QCX39971.1"/>
    </source>
</evidence>